<proteinExistence type="predicted"/>
<sequence>CPSTRRARGARAAEAPQAGRSAGTPPRLPTSGRQGDQKWALLTT</sequence>
<protein>
    <submittedName>
        <fullName evidence="2">Uncharacterized protein</fullName>
    </submittedName>
</protein>
<feature type="non-terminal residue" evidence="2">
    <location>
        <position position="1"/>
    </location>
</feature>
<name>A0A6J4J1D1_9ACTN</name>
<accession>A0A6J4J1D1</accession>
<gene>
    <name evidence="2" type="ORF">AVDCRST_MAG76-3076</name>
</gene>
<dbReference type="AlphaFoldDB" id="A0A6J4J1D1"/>
<evidence type="ECO:0000313" key="2">
    <source>
        <dbReference type="EMBL" id="CAA9265259.1"/>
    </source>
</evidence>
<feature type="compositionally biased region" description="Low complexity" evidence="1">
    <location>
        <begin position="10"/>
        <end position="23"/>
    </location>
</feature>
<feature type="region of interest" description="Disordered" evidence="1">
    <location>
        <begin position="1"/>
        <end position="44"/>
    </location>
</feature>
<organism evidence="2">
    <name type="scientific">uncultured Acidimicrobiales bacterium</name>
    <dbReference type="NCBI Taxonomy" id="310071"/>
    <lineage>
        <taxon>Bacteria</taxon>
        <taxon>Bacillati</taxon>
        <taxon>Actinomycetota</taxon>
        <taxon>Acidimicrobiia</taxon>
        <taxon>Acidimicrobiales</taxon>
        <taxon>environmental samples</taxon>
    </lineage>
</organism>
<feature type="non-terminal residue" evidence="2">
    <location>
        <position position="44"/>
    </location>
</feature>
<dbReference type="EMBL" id="CADCSZ010000182">
    <property type="protein sequence ID" value="CAA9265259.1"/>
    <property type="molecule type" value="Genomic_DNA"/>
</dbReference>
<reference evidence="2" key="1">
    <citation type="submission" date="2020-02" db="EMBL/GenBank/DDBJ databases">
        <authorList>
            <person name="Meier V. D."/>
        </authorList>
    </citation>
    <scope>NUCLEOTIDE SEQUENCE</scope>
    <source>
        <strain evidence="2">AVDCRST_MAG76</strain>
    </source>
</reference>
<evidence type="ECO:0000256" key="1">
    <source>
        <dbReference type="SAM" id="MobiDB-lite"/>
    </source>
</evidence>